<keyword evidence="4 6" id="KW-0479">Metal-binding</keyword>
<dbReference type="PROSITE" id="PS00680">
    <property type="entry name" value="MAP_1"/>
    <property type="match status" value="1"/>
</dbReference>
<feature type="binding site" evidence="6">
    <location>
        <position position="233"/>
    </location>
    <ligand>
        <name>a divalent metal cation</name>
        <dbReference type="ChEBI" id="CHEBI:60240"/>
        <label>1</label>
    </ligand>
</feature>
<dbReference type="Pfam" id="PF00557">
    <property type="entry name" value="Peptidase_M24"/>
    <property type="match status" value="1"/>
</dbReference>
<feature type="binding site" evidence="6">
    <location>
        <position position="233"/>
    </location>
    <ligand>
        <name>a divalent metal cation</name>
        <dbReference type="ChEBI" id="CHEBI:60240"/>
        <label>2</label>
        <note>catalytic</note>
    </ligand>
</feature>
<feature type="binding site" evidence="6">
    <location>
        <position position="106"/>
    </location>
    <ligand>
        <name>a divalent metal cation</name>
        <dbReference type="ChEBI" id="CHEBI:60240"/>
        <label>2</label>
        <note>catalytic</note>
    </ligand>
</feature>
<sequence length="255" mass="27386">MIRLKSNKELELMRQAGRITAAARAAAARAVRPGVTTGEIDKIVRKTIEKAGAKPSFLGYGGFPGSACVSINDEVIHGIPSRSRVIHEGDIVKVDVGAYINGFHGDCACTIPCGEVSEEARKLIAVTRQSFYEGIKFARKGNRISDISNAIQTYVEAQGFSLVRDYVGHGVGANLHEDPEVPNFGRPGHGVRLQPGMTLAIEPMVNVGTYAVKVLPDGWTVKTADGKLSAHYENSIAITEGDPVILTFPTDGENW</sequence>
<evidence type="ECO:0000256" key="3">
    <source>
        <dbReference type="ARBA" id="ARBA00022670"/>
    </source>
</evidence>
<proteinExistence type="inferred from homology"/>
<comment type="function">
    <text evidence="1 6">Removes the N-terminal methionine from nascent proteins. The N-terminal methionine is often cleaved when the second residue in the primary sequence is small and uncharged (Met-Ala-, Cys, Gly, Pro, Ser, Thr, or Val). Requires deformylation of the N(alpha)-formylated initiator methionine before it can be hydrolyzed.</text>
</comment>
<dbReference type="HAMAP" id="MF_01974">
    <property type="entry name" value="MetAP_1"/>
    <property type="match status" value="1"/>
</dbReference>
<dbReference type="NCBIfam" id="TIGR00500">
    <property type="entry name" value="met_pdase_I"/>
    <property type="match status" value="1"/>
</dbReference>
<name>A0ABS6EQJ1_9FIRM</name>
<gene>
    <name evidence="6 8" type="primary">map</name>
    <name evidence="8" type="ORF">KQI75_04770</name>
</gene>
<dbReference type="GO" id="GO:0004239">
    <property type="term" value="F:initiator methionyl aminopeptidase activity"/>
    <property type="evidence" value="ECO:0007669"/>
    <property type="project" value="UniProtKB-EC"/>
</dbReference>
<feature type="domain" description="Peptidase M24" evidence="7">
    <location>
        <begin position="11"/>
        <end position="240"/>
    </location>
</feature>
<evidence type="ECO:0000259" key="7">
    <source>
        <dbReference type="Pfam" id="PF00557"/>
    </source>
</evidence>
<dbReference type="RefSeq" id="WP_216469589.1">
    <property type="nucleotide sequence ID" value="NZ_JAHLQI010000002.1"/>
</dbReference>
<protein>
    <recommendedName>
        <fullName evidence="6">Methionine aminopeptidase</fullName>
        <shortName evidence="6">MAP</shortName>
        <shortName evidence="6">MetAP</shortName>
        <ecNumber evidence="6">3.4.11.18</ecNumber>
    </recommendedName>
    <alternativeName>
        <fullName evidence="6">Peptidase M</fullName>
    </alternativeName>
</protein>
<feature type="binding site" evidence="6">
    <location>
        <position position="169"/>
    </location>
    <ligand>
        <name>a divalent metal cation</name>
        <dbReference type="ChEBI" id="CHEBI:60240"/>
        <label>2</label>
        <note>catalytic</note>
    </ligand>
</feature>
<comment type="similarity">
    <text evidence="6">Belongs to the peptidase M24A family. Methionine aminopeptidase type 1 subfamily.</text>
</comment>
<feature type="binding site" evidence="6">
    <location>
        <position position="106"/>
    </location>
    <ligand>
        <name>a divalent metal cation</name>
        <dbReference type="ChEBI" id="CHEBI:60240"/>
        <label>1</label>
    </ligand>
</feature>
<keyword evidence="3 6" id="KW-0645">Protease</keyword>
<comment type="caution">
    <text evidence="8">The sequence shown here is derived from an EMBL/GenBank/DDBJ whole genome shotgun (WGS) entry which is preliminary data.</text>
</comment>
<feature type="binding site" evidence="6">
    <location>
        <position position="176"/>
    </location>
    <ligand>
        <name>substrate</name>
    </ligand>
</feature>
<dbReference type="PANTHER" id="PTHR43330">
    <property type="entry name" value="METHIONINE AMINOPEPTIDASE"/>
    <property type="match status" value="1"/>
</dbReference>
<keyword evidence="5 6" id="KW-0378">Hydrolase</keyword>
<comment type="catalytic activity">
    <reaction evidence="6">
        <text>Release of N-terminal amino acids, preferentially methionine, from peptides and arylamides.</text>
        <dbReference type="EC" id="3.4.11.18"/>
    </reaction>
</comment>
<dbReference type="EMBL" id="JAHLQI010000002">
    <property type="protein sequence ID" value="MBU5489938.1"/>
    <property type="molecule type" value="Genomic_DNA"/>
</dbReference>
<evidence type="ECO:0000256" key="1">
    <source>
        <dbReference type="ARBA" id="ARBA00002521"/>
    </source>
</evidence>
<comment type="subunit">
    <text evidence="6">Monomer.</text>
</comment>
<reference evidence="8 9" key="1">
    <citation type="submission" date="2021-06" db="EMBL/GenBank/DDBJ databases">
        <authorList>
            <person name="Sun Q."/>
            <person name="Li D."/>
        </authorList>
    </citation>
    <scope>NUCLEOTIDE SEQUENCE [LARGE SCALE GENOMIC DNA]</scope>
    <source>
        <strain evidence="8 9">MSJd-7</strain>
    </source>
</reference>
<dbReference type="InterPro" id="IPR000994">
    <property type="entry name" value="Pept_M24"/>
</dbReference>
<evidence type="ECO:0000256" key="6">
    <source>
        <dbReference type="HAMAP-Rule" id="MF_01974"/>
    </source>
</evidence>
<dbReference type="Proteomes" id="UP000783588">
    <property type="component" value="Unassembled WGS sequence"/>
</dbReference>
<evidence type="ECO:0000313" key="9">
    <source>
        <dbReference type="Proteomes" id="UP000783588"/>
    </source>
</evidence>
<keyword evidence="9" id="KW-1185">Reference proteome</keyword>
<evidence type="ECO:0000256" key="2">
    <source>
        <dbReference type="ARBA" id="ARBA00022438"/>
    </source>
</evidence>
<accession>A0ABS6EQJ1</accession>
<feature type="binding site" evidence="6">
    <location>
        <position position="95"/>
    </location>
    <ligand>
        <name>a divalent metal cation</name>
        <dbReference type="ChEBI" id="CHEBI:60240"/>
        <label>1</label>
    </ligand>
</feature>
<dbReference type="EC" id="3.4.11.18" evidence="6"/>
<comment type="cofactor">
    <cofactor evidence="6">
        <name>Co(2+)</name>
        <dbReference type="ChEBI" id="CHEBI:48828"/>
    </cofactor>
    <cofactor evidence="6">
        <name>Zn(2+)</name>
        <dbReference type="ChEBI" id="CHEBI:29105"/>
    </cofactor>
    <cofactor evidence="6">
        <name>Mn(2+)</name>
        <dbReference type="ChEBI" id="CHEBI:29035"/>
    </cofactor>
    <cofactor evidence="6">
        <name>Fe(2+)</name>
        <dbReference type="ChEBI" id="CHEBI:29033"/>
    </cofactor>
    <text evidence="6">Binds 2 divalent metal cations per subunit. Has a high-affinity and a low affinity metal-binding site. The true nature of the physiological cofactor is under debate. The enzyme is active with cobalt, zinc, manganese or divalent iron ions. Most likely, methionine aminopeptidases function as mononuclear Fe(2+)-metalloproteases under physiological conditions, and the catalytically relevant metal-binding site has been assigned to the histidine-containing high-affinity site.</text>
</comment>
<evidence type="ECO:0000313" key="8">
    <source>
        <dbReference type="EMBL" id="MBU5489938.1"/>
    </source>
</evidence>
<evidence type="ECO:0000256" key="4">
    <source>
        <dbReference type="ARBA" id="ARBA00022723"/>
    </source>
</evidence>
<dbReference type="InterPro" id="IPR002467">
    <property type="entry name" value="Pept_M24A_MAP1"/>
</dbReference>
<feature type="binding site" evidence="6">
    <location>
        <position position="77"/>
    </location>
    <ligand>
        <name>substrate</name>
    </ligand>
</feature>
<dbReference type="CDD" id="cd01086">
    <property type="entry name" value="MetAP1"/>
    <property type="match status" value="1"/>
</dbReference>
<dbReference type="PANTHER" id="PTHR43330:SF27">
    <property type="entry name" value="METHIONINE AMINOPEPTIDASE"/>
    <property type="match status" value="1"/>
</dbReference>
<feature type="binding site" evidence="6">
    <location>
        <position position="202"/>
    </location>
    <ligand>
        <name>a divalent metal cation</name>
        <dbReference type="ChEBI" id="CHEBI:60240"/>
        <label>2</label>
        <note>catalytic</note>
    </ligand>
</feature>
<keyword evidence="2 6" id="KW-0031">Aminopeptidase</keyword>
<organism evidence="8 9">
    <name type="scientific">Butyricicoccus intestinisimiae</name>
    <dbReference type="NCBI Taxonomy" id="2841509"/>
    <lineage>
        <taxon>Bacteria</taxon>
        <taxon>Bacillati</taxon>
        <taxon>Bacillota</taxon>
        <taxon>Clostridia</taxon>
        <taxon>Eubacteriales</taxon>
        <taxon>Butyricicoccaceae</taxon>
        <taxon>Butyricicoccus</taxon>
    </lineage>
</organism>
<evidence type="ECO:0000256" key="5">
    <source>
        <dbReference type="ARBA" id="ARBA00022801"/>
    </source>
</evidence>